<accession>A0A4T0FRV9</accession>
<proteinExistence type="predicted"/>
<feature type="compositionally biased region" description="Polar residues" evidence="1">
    <location>
        <begin position="198"/>
        <end position="207"/>
    </location>
</feature>
<sequence length="374" mass="41322">MSVYHLRGSSGSDSDDDDIQICWQASQSNLLHQLAGTQMTRLPPPPPPPVIPAPPTPQLNPLNRKSHSFTRNNHFRRTKTRRTRSQLANHSSASLDRTGTDNDDSDCDSATHKVKKARIQKQNSELDVLIDKVSARLQRERSSNSSVYDHGGSGTASCSYSHSQGHSRANSHGNIHASSHKHSSSSENIPPQRHSQVKHNQNTSAQAPLQPPSHHNIPSDSHSSNKVLGLRKPPPPAPNQRFKPPQRVGTAAFPPQAQQRDVHAATTNKASPTKIKREPSIEAKPTIIDVDVNMSSASQPKSQLHSQSQSQDMLQSPYMLQSQDMLISQDMPKSQPQQQQQQQSQPPPPPPDPNDYSCDDFDMDELEQVCAQFD</sequence>
<feature type="compositionally biased region" description="Low complexity" evidence="1">
    <location>
        <begin position="334"/>
        <end position="344"/>
    </location>
</feature>
<comment type="caution">
    <text evidence="2">The sequence shown here is derived from an EMBL/GenBank/DDBJ whole genome shotgun (WGS) entry which is preliminary data.</text>
</comment>
<evidence type="ECO:0000256" key="1">
    <source>
        <dbReference type="SAM" id="MobiDB-lite"/>
    </source>
</evidence>
<keyword evidence="3" id="KW-1185">Reference proteome</keyword>
<dbReference type="AlphaFoldDB" id="A0A4T0FRV9"/>
<evidence type="ECO:0000313" key="3">
    <source>
        <dbReference type="Proteomes" id="UP000310189"/>
    </source>
</evidence>
<feature type="compositionally biased region" description="Polar residues" evidence="1">
    <location>
        <begin position="293"/>
        <end position="326"/>
    </location>
</feature>
<feature type="compositionally biased region" description="Acidic residues" evidence="1">
    <location>
        <begin position="357"/>
        <end position="367"/>
    </location>
</feature>
<organism evidence="2 3">
    <name type="scientific">Wallemia hederae</name>
    <dbReference type="NCBI Taxonomy" id="1540922"/>
    <lineage>
        <taxon>Eukaryota</taxon>
        <taxon>Fungi</taxon>
        <taxon>Dikarya</taxon>
        <taxon>Basidiomycota</taxon>
        <taxon>Wallemiomycotina</taxon>
        <taxon>Wallemiomycetes</taxon>
        <taxon>Wallemiales</taxon>
        <taxon>Wallemiaceae</taxon>
        <taxon>Wallemia</taxon>
    </lineage>
</organism>
<name>A0A4T0FRV9_9BASI</name>
<feature type="compositionally biased region" description="Polar residues" evidence="1">
    <location>
        <begin position="216"/>
        <end position="226"/>
    </location>
</feature>
<dbReference type="Proteomes" id="UP000310189">
    <property type="component" value="Unassembled WGS sequence"/>
</dbReference>
<evidence type="ECO:0000313" key="2">
    <source>
        <dbReference type="EMBL" id="TIA91261.1"/>
    </source>
</evidence>
<reference evidence="2 3" key="1">
    <citation type="submission" date="2019-03" db="EMBL/GenBank/DDBJ databases">
        <title>Sequencing 23 genomes of Wallemia ichthyophaga.</title>
        <authorList>
            <person name="Gostincar C."/>
        </authorList>
    </citation>
    <scope>NUCLEOTIDE SEQUENCE [LARGE SCALE GENOMIC DNA]</scope>
    <source>
        <strain evidence="2 3">EXF-5753</strain>
    </source>
</reference>
<feature type="compositionally biased region" description="Polar residues" evidence="1">
    <location>
        <begin position="155"/>
        <end position="173"/>
    </location>
</feature>
<feature type="compositionally biased region" description="Polar residues" evidence="1">
    <location>
        <begin position="85"/>
        <end position="97"/>
    </location>
</feature>
<feature type="region of interest" description="Disordered" evidence="1">
    <location>
        <begin position="38"/>
        <end position="109"/>
    </location>
</feature>
<protein>
    <submittedName>
        <fullName evidence="2">Uncharacterized protein</fullName>
    </submittedName>
</protein>
<feature type="compositionally biased region" description="Pro residues" evidence="1">
    <location>
        <begin position="42"/>
        <end position="58"/>
    </location>
</feature>
<dbReference type="OrthoDB" id="3365886at2759"/>
<dbReference type="EMBL" id="SPNW01000013">
    <property type="protein sequence ID" value="TIA91261.1"/>
    <property type="molecule type" value="Genomic_DNA"/>
</dbReference>
<gene>
    <name evidence="2" type="ORF">E3P99_01160</name>
</gene>
<feature type="region of interest" description="Disordered" evidence="1">
    <location>
        <begin position="136"/>
        <end position="374"/>
    </location>
</feature>
<feature type="compositionally biased region" description="Basic residues" evidence="1">
    <location>
        <begin position="64"/>
        <end position="84"/>
    </location>
</feature>